<dbReference type="InterPro" id="IPR009057">
    <property type="entry name" value="Homeodomain-like_sf"/>
</dbReference>
<dbReference type="Pfam" id="PF02311">
    <property type="entry name" value="AraC_binding"/>
    <property type="match status" value="1"/>
</dbReference>
<dbReference type="GO" id="GO:0043565">
    <property type="term" value="F:sequence-specific DNA binding"/>
    <property type="evidence" value="ECO:0007669"/>
    <property type="project" value="InterPro"/>
</dbReference>
<dbReference type="InterPro" id="IPR037923">
    <property type="entry name" value="HTH-like"/>
</dbReference>
<name>A0A9X2MPJ6_9BACL</name>
<organism evidence="5 6">
    <name type="scientific">Paenibacillus soyae</name>
    <dbReference type="NCBI Taxonomy" id="2969249"/>
    <lineage>
        <taxon>Bacteria</taxon>
        <taxon>Bacillati</taxon>
        <taxon>Bacillota</taxon>
        <taxon>Bacilli</taxon>
        <taxon>Bacillales</taxon>
        <taxon>Paenibacillaceae</taxon>
        <taxon>Paenibacillus</taxon>
    </lineage>
</organism>
<feature type="domain" description="HTH araC/xylS-type" evidence="4">
    <location>
        <begin position="187"/>
        <end position="284"/>
    </location>
</feature>
<comment type="caution">
    <text evidence="5">The sequence shown here is derived from an EMBL/GenBank/DDBJ whole genome shotgun (WGS) entry which is preliminary data.</text>
</comment>
<protein>
    <submittedName>
        <fullName evidence="5">AraC family transcriptional regulator</fullName>
    </submittedName>
</protein>
<sequence length="284" mass="32374">MLKPNPPIVRDQIALPQGFPLLVSQTEGVSPPFQRLHWHDALEINYIVDGSGYILINGSKHELVRGDIVLINSNDLHRAFETDGLVMGIVMFDPAYLALEQRYDTELLNPFRETGFRFDNVLDRNNPELPRLAALLKELTSEFRSKEPHYEAVVRSQLVRFLAYVNRYFAKRMTGRASRMRGMETIRQVLRGMEEQIAYPWTLGELAELAHLSPSRFSALFAGIVGTSPMDYLIQLRLSRAVDLIESTELKMIDIAAECGFRNLSNFNRLFKGHVGKLPSELRA</sequence>
<dbReference type="RefSeq" id="WP_257445547.1">
    <property type="nucleotide sequence ID" value="NZ_JANIPJ010000007.1"/>
</dbReference>
<dbReference type="Gene3D" id="2.60.120.10">
    <property type="entry name" value="Jelly Rolls"/>
    <property type="match status" value="1"/>
</dbReference>
<keyword evidence="2" id="KW-0238">DNA-binding</keyword>
<dbReference type="PROSITE" id="PS01124">
    <property type="entry name" value="HTH_ARAC_FAMILY_2"/>
    <property type="match status" value="1"/>
</dbReference>
<dbReference type="PANTHER" id="PTHR43280">
    <property type="entry name" value="ARAC-FAMILY TRANSCRIPTIONAL REGULATOR"/>
    <property type="match status" value="1"/>
</dbReference>
<proteinExistence type="predicted"/>
<dbReference type="SUPFAM" id="SSF46689">
    <property type="entry name" value="Homeodomain-like"/>
    <property type="match status" value="2"/>
</dbReference>
<evidence type="ECO:0000256" key="1">
    <source>
        <dbReference type="ARBA" id="ARBA00023015"/>
    </source>
</evidence>
<dbReference type="SUPFAM" id="SSF51215">
    <property type="entry name" value="Regulatory protein AraC"/>
    <property type="match status" value="1"/>
</dbReference>
<dbReference type="InterPro" id="IPR003313">
    <property type="entry name" value="AraC-bd"/>
</dbReference>
<dbReference type="EMBL" id="JANIPJ010000007">
    <property type="protein sequence ID" value="MCR2804491.1"/>
    <property type="molecule type" value="Genomic_DNA"/>
</dbReference>
<dbReference type="InterPro" id="IPR018060">
    <property type="entry name" value="HTH_AraC"/>
</dbReference>
<evidence type="ECO:0000313" key="6">
    <source>
        <dbReference type="Proteomes" id="UP001141950"/>
    </source>
</evidence>
<dbReference type="SMART" id="SM00342">
    <property type="entry name" value="HTH_ARAC"/>
    <property type="match status" value="1"/>
</dbReference>
<evidence type="ECO:0000259" key="4">
    <source>
        <dbReference type="PROSITE" id="PS01124"/>
    </source>
</evidence>
<gene>
    <name evidence="5" type="ORF">NQZ67_11445</name>
</gene>
<dbReference type="InterPro" id="IPR014710">
    <property type="entry name" value="RmlC-like_jellyroll"/>
</dbReference>
<accession>A0A9X2MPJ6</accession>
<evidence type="ECO:0000313" key="5">
    <source>
        <dbReference type="EMBL" id="MCR2804491.1"/>
    </source>
</evidence>
<dbReference type="GO" id="GO:0003700">
    <property type="term" value="F:DNA-binding transcription factor activity"/>
    <property type="evidence" value="ECO:0007669"/>
    <property type="project" value="InterPro"/>
</dbReference>
<dbReference type="AlphaFoldDB" id="A0A9X2MPJ6"/>
<keyword evidence="1" id="KW-0805">Transcription regulation</keyword>
<reference evidence="5" key="1">
    <citation type="submission" date="2022-08" db="EMBL/GenBank/DDBJ databases">
        <title>The genomic sequence of strain Paenibacillus sp. SCIV0701.</title>
        <authorList>
            <person name="Zhao H."/>
        </authorList>
    </citation>
    <scope>NUCLEOTIDE SEQUENCE</scope>
    <source>
        <strain evidence="5">SCIV0701</strain>
    </source>
</reference>
<dbReference type="PANTHER" id="PTHR43280:SF28">
    <property type="entry name" value="HTH-TYPE TRANSCRIPTIONAL ACTIVATOR RHAS"/>
    <property type="match status" value="1"/>
</dbReference>
<dbReference type="Gene3D" id="1.10.10.60">
    <property type="entry name" value="Homeodomain-like"/>
    <property type="match status" value="2"/>
</dbReference>
<keyword evidence="3" id="KW-0804">Transcription</keyword>
<evidence type="ECO:0000256" key="3">
    <source>
        <dbReference type="ARBA" id="ARBA00023163"/>
    </source>
</evidence>
<keyword evidence="6" id="KW-1185">Reference proteome</keyword>
<dbReference type="Pfam" id="PF12833">
    <property type="entry name" value="HTH_18"/>
    <property type="match status" value="1"/>
</dbReference>
<dbReference type="Proteomes" id="UP001141950">
    <property type="component" value="Unassembled WGS sequence"/>
</dbReference>
<evidence type="ECO:0000256" key="2">
    <source>
        <dbReference type="ARBA" id="ARBA00023125"/>
    </source>
</evidence>